<organism evidence="4 5">
    <name type="scientific">Sphaerisporangium aureirubrum</name>
    <dbReference type="NCBI Taxonomy" id="1544736"/>
    <lineage>
        <taxon>Bacteria</taxon>
        <taxon>Bacillati</taxon>
        <taxon>Actinomycetota</taxon>
        <taxon>Actinomycetes</taxon>
        <taxon>Streptosporangiales</taxon>
        <taxon>Streptosporangiaceae</taxon>
        <taxon>Sphaerisporangium</taxon>
    </lineage>
</organism>
<dbReference type="GO" id="GO:0016787">
    <property type="term" value="F:hydrolase activity"/>
    <property type="evidence" value="ECO:0007669"/>
    <property type="project" value="UniProtKB-KW"/>
</dbReference>
<feature type="region of interest" description="Disordered" evidence="1">
    <location>
        <begin position="107"/>
        <end position="136"/>
    </location>
</feature>
<dbReference type="EMBL" id="JBHSRF010000004">
    <property type="protein sequence ID" value="MFC6080442.1"/>
    <property type="molecule type" value="Genomic_DNA"/>
</dbReference>
<dbReference type="InterPro" id="IPR025745">
    <property type="entry name" value="Mrr-like_N_dom"/>
</dbReference>
<keyword evidence="4" id="KW-0540">Nuclease</keyword>
<feature type="domain" description="Restriction system protein Mrr-like N-terminal" evidence="3">
    <location>
        <begin position="9"/>
        <end position="93"/>
    </location>
</feature>
<dbReference type="GO" id="GO:0004519">
    <property type="term" value="F:endonuclease activity"/>
    <property type="evidence" value="ECO:0007669"/>
    <property type="project" value="UniProtKB-KW"/>
</dbReference>
<dbReference type="Gene3D" id="3.40.1350.10">
    <property type="match status" value="1"/>
</dbReference>
<evidence type="ECO:0000256" key="1">
    <source>
        <dbReference type="SAM" id="MobiDB-lite"/>
    </source>
</evidence>
<gene>
    <name evidence="4" type="ORF">ACFP1K_04690</name>
</gene>
<dbReference type="RefSeq" id="WP_380747213.1">
    <property type="nucleotide sequence ID" value="NZ_JBHSRF010000004.1"/>
</dbReference>
<dbReference type="Pfam" id="PF04471">
    <property type="entry name" value="Mrr_cat"/>
    <property type="match status" value="1"/>
</dbReference>
<dbReference type="Proteomes" id="UP001596137">
    <property type="component" value="Unassembled WGS sequence"/>
</dbReference>
<feature type="domain" description="Restriction endonuclease type IV Mrr" evidence="2">
    <location>
        <begin position="175"/>
        <end position="290"/>
    </location>
</feature>
<feature type="compositionally biased region" description="Basic and acidic residues" evidence="1">
    <location>
        <begin position="107"/>
        <end position="116"/>
    </location>
</feature>
<keyword evidence="4" id="KW-0255">Endonuclease</keyword>
<name>A0ABW1NEK3_9ACTN</name>
<dbReference type="PANTHER" id="PTHR30015">
    <property type="entry name" value="MRR RESTRICTION SYSTEM PROTEIN"/>
    <property type="match status" value="1"/>
</dbReference>
<reference evidence="5" key="1">
    <citation type="journal article" date="2019" name="Int. J. Syst. Evol. Microbiol.">
        <title>The Global Catalogue of Microorganisms (GCM) 10K type strain sequencing project: providing services to taxonomists for standard genome sequencing and annotation.</title>
        <authorList>
            <consortium name="The Broad Institute Genomics Platform"/>
            <consortium name="The Broad Institute Genome Sequencing Center for Infectious Disease"/>
            <person name="Wu L."/>
            <person name="Ma J."/>
        </authorList>
    </citation>
    <scope>NUCLEOTIDE SEQUENCE [LARGE SCALE GENOMIC DNA]</scope>
    <source>
        <strain evidence="5">JCM 30346</strain>
    </source>
</reference>
<dbReference type="InterPro" id="IPR011335">
    <property type="entry name" value="Restrct_endonuc-II-like"/>
</dbReference>
<dbReference type="Pfam" id="PF14338">
    <property type="entry name" value="Mrr_N"/>
    <property type="match status" value="1"/>
</dbReference>
<evidence type="ECO:0000313" key="5">
    <source>
        <dbReference type="Proteomes" id="UP001596137"/>
    </source>
</evidence>
<keyword evidence="4" id="KW-0378">Hydrolase</keyword>
<comment type="caution">
    <text evidence="4">The sequence shown here is derived from an EMBL/GenBank/DDBJ whole genome shotgun (WGS) entry which is preliminary data.</text>
</comment>
<evidence type="ECO:0000259" key="2">
    <source>
        <dbReference type="Pfam" id="PF04471"/>
    </source>
</evidence>
<dbReference type="InterPro" id="IPR011856">
    <property type="entry name" value="tRNA_endonuc-like_dom_sf"/>
</dbReference>
<dbReference type="PANTHER" id="PTHR30015:SF7">
    <property type="entry name" value="TYPE IV METHYL-DIRECTED RESTRICTION ENZYME ECOKMRR"/>
    <property type="match status" value="1"/>
</dbReference>
<proteinExistence type="predicted"/>
<dbReference type="SUPFAM" id="SSF52980">
    <property type="entry name" value="Restriction endonuclease-like"/>
    <property type="match status" value="1"/>
</dbReference>
<evidence type="ECO:0000313" key="4">
    <source>
        <dbReference type="EMBL" id="MFC6080442.1"/>
    </source>
</evidence>
<keyword evidence="5" id="KW-1185">Reference proteome</keyword>
<dbReference type="InterPro" id="IPR007560">
    <property type="entry name" value="Restrct_endonuc_IV_Mrr"/>
</dbReference>
<dbReference type="EC" id="3.1.21.-" evidence="4"/>
<protein>
    <submittedName>
        <fullName evidence="4">Restriction endonuclease</fullName>
        <ecNumber evidence="4">3.1.21.-</ecNumber>
    </submittedName>
</protein>
<sequence>MSKADLPTYKELLWPTLEAVRALGGSASITEIDAEVHRRQGFSEEQQSVVHKNGPRSVIEYRTAWARSYLKGMGLLTNSSRGSWSLTPDGKNAEETDIEPLHKAYARRMRDSRGLEESADSSRSSVERPVTSEQVEVEVSVDDGATATEKLRVEQISLAPSPEPDWQEVLLDALMKLSPYAFERLAGRLLRRAGYEGVEVTDRSGDGGIDGFGTTWYRLTSSRVYFQCKRYTKSVGPEIVRDFRGSLDGRGERGLLITTSLFTPGARLEAKRPGAKPIDLIDGRRLCDLLREYELGVSTTIRQVEDVTVDTAFFRDI</sequence>
<dbReference type="InterPro" id="IPR052906">
    <property type="entry name" value="Type_IV_Methyl-Rstrct_Enzyme"/>
</dbReference>
<evidence type="ECO:0000259" key="3">
    <source>
        <dbReference type="Pfam" id="PF14338"/>
    </source>
</evidence>
<accession>A0ABW1NEK3</accession>